<dbReference type="PRINTS" id="PR01438">
    <property type="entry name" value="UNVRSLSTRESS"/>
</dbReference>
<evidence type="ECO:0000313" key="3">
    <source>
        <dbReference type="EMBL" id="TYL37341.1"/>
    </source>
</evidence>
<dbReference type="Pfam" id="PF00582">
    <property type="entry name" value="Usp"/>
    <property type="match status" value="1"/>
</dbReference>
<dbReference type="InterPro" id="IPR006015">
    <property type="entry name" value="Universal_stress_UspA"/>
</dbReference>
<dbReference type="InterPro" id="IPR006016">
    <property type="entry name" value="UspA"/>
</dbReference>
<dbReference type="PANTHER" id="PTHR46268">
    <property type="entry name" value="STRESS RESPONSE PROTEIN NHAX"/>
    <property type="match status" value="1"/>
</dbReference>
<gene>
    <name evidence="3" type="ORF">CV102_17095</name>
</gene>
<dbReference type="OrthoDB" id="105697at2157"/>
<protein>
    <submittedName>
        <fullName evidence="3">Universal stress protein UspA</fullName>
    </submittedName>
</protein>
<dbReference type="PANTHER" id="PTHR46268:SF24">
    <property type="entry name" value="UNIVERSAL STRESS PROTEIN"/>
    <property type="match status" value="1"/>
</dbReference>
<dbReference type="InterPro" id="IPR014729">
    <property type="entry name" value="Rossmann-like_a/b/a_fold"/>
</dbReference>
<comment type="caution">
    <text evidence="3">The sequence shown here is derived from an EMBL/GenBank/DDBJ whole genome shotgun (WGS) entry which is preliminary data.</text>
</comment>
<dbReference type="RefSeq" id="WP_148859204.1">
    <property type="nucleotide sequence ID" value="NZ_PHNJ01000010.1"/>
</dbReference>
<evidence type="ECO:0000313" key="4">
    <source>
        <dbReference type="Proteomes" id="UP000766904"/>
    </source>
</evidence>
<evidence type="ECO:0000256" key="1">
    <source>
        <dbReference type="ARBA" id="ARBA00008791"/>
    </source>
</evidence>
<accession>A0A8J8TP30</accession>
<feature type="domain" description="UspA" evidence="2">
    <location>
        <begin position="1"/>
        <end position="138"/>
    </location>
</feature>
<dbReference type="Proteomes" id="UP000766904">
    <property type="component" value="Unassembled WGS sequence"/>
</dbReference>
<organism evidence="3 4">
    <name type="scientific">Natronococcus pandeyae</name>
    <dbReference type="NCBI Taxonomy" id="2055836"/>
    <lineage>
        <taxon>Archaea</taxon>
        <taxon>Methanobacteriati</taxon>
        <taxon>Methanobacteriota</taxon>
        <taxon>Stenosarchaea group</taxon>
        <taxon>Halobacteria</taxon>
        <taxon>Halobacteriales</taxon>
        <taxon>Natrialbaceae</taxon>
        <taxon>Natronococcus</taxon>
    </lineage>
</organism>
<comment type="similarity">
    <text evidence="1">Belongs to the universal stress protein A family.</text>
</comment>
<name>A0A8J8TP30_9EURY</name>
<evidence type="ECO:0000259" key="2">
    <source>
        <dbReference type="Pfam" id="PF00582"/>
    </source>
</evidence>
<dbReference type="CDD" id="cd00293">
    <property type="entry name" value="USP-like"/>
    <property type="match status" value="1"/>
</dbReference>
<dbReference type="SUPFAM" id="SSF52402">
    <property type="entry name" value="Adenine nucleotide alpha hydrolases-like"/>
    <property type="match status" value="1"/>
</dbReference>
<proteinExistence type="inferred from homology"/>
<dbReference type="AlphaFoldDB" id="A0A8J8TP30"/>
<reference evidence="3" key="1">
    <citation type="submission" date="2017-11" db="EMBL/GenBank/DDBJ databases">
        <authorList>
            <person name="Kajale S.C."/>
            <person name="Sharma A."/>
        </authorList>
    </citation>
    <scope>NUCLEOTIDE SEQUENCE</scope>
    <source>
        <strain evidence="3">LS1_42</strain>
    </source>
</reference>
<dbReference type="Gene3D" id="3.40.50.620">
    <property type="entry name" value="HUPs"/>
    <property type="match status" value="1"/>
</dbReference>
<keyword evidence="4" id="KW-1185">Reference proteome</keyword>
<dbReference type="EMBL" id="PHNJ01000010">
    <property type="protein sequence ID" value="TYL37341.1"/>
    <property type="molecule type" value="Genomic_DNA"/>
</dbReference>
<sequence length="138" mass="15402">MTERILVPVDGSKQARKALERAVETFPEATFTALHVNQIPTYNAEELRVIAEGNWEDRKEKRAAEAFEDVEEIAEANDVEIETAVADGEVSRTIVEHADDYDWIFIGSHGREGISRILLGSVAENVVRRATVPVTVVR</sequence>